<dbReference type="CDD" id="cd22157">
    <property type="entry name" value="F-box_AtFBW1-like"/>
    <property type="match status" value="1"/>
</dbReference>
<dbReference type="Gene3D" id="1.20.1280.50">
    <property type="match status" value="1"/>
</dbReference>
<evidence type="ECO:0000313" key="2">
    <source>
        <dbReference type="EMBL" id="KAK4405476.1"/>
    </source>
</evidence>
<dbReference type="InterPro" id="IPR013187">
    <property type="entry name" value="F-box-assoc_dom_typ3"/>
</dbReference>
<evidence type="ECO:0000259" key="1">
    <source>
        <dbReference type="PROSITE" id="PS50181"/>
    </source>
</evidence>
<dbReference type="EMBL" id="JACGWL010000003">
    <property type="protein sequence ID" value="KAK4405476.1"/>
    <property type="molecule type" value="Genomic_DNA"/>
</dbReference>
<name>A0AAE1X5F2_9LAMI</name>
<evidence type="ECO:0000313" key="3">
    <source>
        <dbReference type="Proteomes" id="UP001289374"/>
    </source>
</evidence>
<dbReference type="InterPro" id="IPR001810">
    <property type="entry name" value="F-box_dom"/>
</dbReference>
<reference evidence="2" key="2">
    <citation type="journal article" date="2024" name="Plant">
        <title>Genomic evolution and insights into agronomic trait innovations of Sesamum species.</title>
        <authorList>
            <person name="Miao H."/>
            <person name="Wang L."/>
            <person name="Qu L."/>
            <person name="Liu H."/>
            <person name="Sun Y."/>
            <person name="Le M."/>
            <person name="Wang Q."/>
            <person name="Wei S."/>
            <person name="Zheng Y."/>
            <person name="Lin W."/>
            <person name="Duan Y."/>
            <person name="Cao H."/>
            <person name="Xiong S."/>
            <person name="Wang X."/>
            <person name="Wei L."/>
            <person name="Li C."/>
            <person name="Ma Q."/>
            <person name="Ju M."/>
            <person name="Zhao R."/>
            <person name="Li G."/>
            <person name="Mu C."/>
            <person name="Tian Q."/>
            <person name="Mei H."/>
            <person name="Zhang T."/>
            <person name="Gao T."/>
            <person name="Zhang H."/>
        </authorList>
    </citation>
    <scope>NUCLEOTIDE SEQUENCE</scope>
    <source>
        <strain evidence="2">K16</strain>
    </source>
</reference>
<dbReference type="PANTHER" id="PTHR31672">
    <property type="entry name" value="BNACNNG10540D PROTEIN"/>
    <property type="match status" value="1"/>
</dbReference>
<dbReference type="PANTHER" id="PTHR31672:SF13">
    <property type="entry name" value="F-BOX PROTEIN CPR30-LIKE"/>
    <property type="match status" value="1"/>
</dbReference>
<dbReference type="Pfam" id="PF00646">
    <property type="entry name" value="F-box"/>
    <property type="match status" value="1"/>
</dbReference>
<dbReference type="SMART" id="SM00256">
    <property type="entry name" value="FBOX"/>
    <property type="match status" value="1"/>
</dbReference>
<dbReference type="AlphaFoldDB" id="A0AAE1X5F2"/>
<dbReference type="InterPro" id="IPR036047">
    <property type="entry name" value="F-box-like_dom_sf"/>
</dbReference>
<dbReference type="Proteomes" id="UP001289374">
    <property type="component" value="Unassembled WGS sequence"/>
</dbReference>
<dbReference type="InterPro" id="IPR011043">
    <property type="entry name" value="Gal_Oxase/kelch_b-propeller"/>
</dbReference>
<comment type="caution">
    <text evidence="2">The sequence shown here is derived from an EMBL/GenBank/DDBJ whole genome shotgun (WGS) entry which is preliminary data.</text>
</comment>
<dbReference type="InterPro" id="IPR050796">
    <property type="entry name" value="SCF_F-box_component"/>
</dbReference>
<dbReference type="NCBIfam" id="TIGR01640">
    <property type="entry name" value="F_box_assoc_1"/>
    <property type="match status" value="1"/>
</dbReference>
<dbReference type="InterPro" id="IPR017451">
    <property type="entry name" value="F-box-assoc_interact_dom"/>
</dbReference>
<dbReference type="Pfam" id="PF08268">
    <property type="entry name" value="FBA_3"/>
    <property type="match status" value="1"/>
</dbReference>
<dbReference type="SUPFAM" id="SSF81383">
    <property type="entry name" value="F-box domain"/>
    <property type="match status" value="1"/>
</dbReference>
<proteinExistence type="predicted"/>
<gene>
    <name evidence="2" type="ORF">Sango_0554100</name>
</gene>
<keyword evidence="3" id="KW-1185">Reference proteome</keyword>
<dbReference type="SUPFAM" id="SSF50965">
    <property type="entry name" value="Galactose oxidase, central domain"/>
    <property type="match status" value="1"/>
</dbReference>
<accession>A0AAE1X5F2</accession>
<feature type="domain" description="F-box" evidence="1">
    <location>
        <begin position="5"/>
        <end position="51"/>
    </location>
</feature>
<reference evidence="2" key="1">
    <citation type="submission" date="2020-06" db="EMBL/GenBank/DDBJ databases">
        <authorList>
            <person name="Li T."/>
            <person name="Hu X."/>
            <person name="Zhang T."/>
            <person name="Song X."/>
            <person name="Zhang H."/>
            <person name="Dai N."/>
            <person name="Sheng W."/>
            <person name="Hou X."/>
            <person name="Wei L."/>
        </authorList>
    </citation>
    <scope>NUCLEOTIDE SEQUENCE</scope>
    <source>
        <strain evidence="2">K16</strain>
        <tissue evidence="2">Leaf</tissue>
    </source>
</reference>
<organism evidence="2 3">
    <name type="scientific">Sesamum angolense</name>
    <dbReference type="NCBI Taxonomy" id="2727404"/>
    <lineage>
        <taxon>Eukaryota</taxon>
        <taxon>Viridiplantae</taxon>
        <taxon>Streptophyta</taxon>
        <taxon>Embryophyta</taxon>
        <taxon>Tracheophyta</taxon>
        <taxon>Spermatophyta</taxon>
        <taxon>Magnoliopsida</taxon>
        <taxon>eudicotyledons</taxon>
        <taxon>Gunneridae</taxon>
        <taxon>Pentapetalae</taxon>
        <taxon>asterids</taxon>
        <taxon>lamiids</taxon>
        <taxon>Lamiales</taxon>
        <taxon>Pedaliaceae</taxon>
        <taxon>Sesamum</taxon>
    </lineage>
</organism>
<dbReference type="PROSITE" id="PS50181">
    <property type="entry name" value="FBOX"/>
    <property type="match status" value="1"/>
</dbReference>
<protein>
    <submittedName>
        <fullName evidence="2">F-box protein</fullName>
    </submittedName>
</protein>
<sequence>MEIPTDSIPRLPDELIVEILTRLPVISLLRCRCVCKSWLSLISSPRFVRYHLRKAKQDPDYAHHRIMLNYHGDLMQCSVPSLLRQPIVDAFDTDYSVRFSMESCWIMGSCDGLICVAIDTKGLFLWNPSTRVCKKLPDFGVNEDFCNFAYGLGFDKSSDDYKVVGVFIGDRNSYEVAVKVYSLKSNQWKRIENFKGRWLLDKPATYAHGKLHWIANYDWEFRSAWKIVSLDLGTEEYGVVEMPNNVENDLYSKLGASEECLYLLCSHSSGADLWIMDDCGVGKGTWTKVASIPYIVDFTTHTYRSVLYVLENGEVVLLSGLKFVIFNPKDCSFRSPEIRNTDALVAANIILKVWFHHSRDRC</sequence>